<evidence type="ECO:0000256" key="8">
    <source>
        <dbReference type="ARBA" id="ARBA00023306"/>
    </source>
</evidence>
<feature type="modified residue" description="2-(S-cysteinyl)pyruvic acid O-phosphothioketal" evidence="12">
    <location>
        <position position="116"/>
    </location>
</feature>
<evidence type="ECO:0000256" key="2">
    <source>
        <dbReference type="ARBA" id="ARBA00004752"/>
    </source>
</evidence>
<dbReference type="UniPathway" id="UPA00219"/>
<comment type="subcellular location">
    <subcellularLocation>
        <location evidence="1 12">Cytoplasm</location>
    </subcellularLocation>
</comment>
<feature type="binding site" evidence="12">
    <location>
        <position position="92"/>
    </location>
    <ligand>
        <name>UDP-N-acetyl-alpha-D-glucosamine</name>
        <dbReference type="ChEBI" id="CHEBI:57705"/>
    </ligand>
</feature>
<dbReference type="CDD" id="cd01555">
    <property type="entry name" value="UdpNAET"/>
    <property type="match status" value="1"/>
</dbReference>
<feature type="binding site" evidence="12">
    <location>
        <position position="304"/>
    </location>
    <ligand>
        <name>UDP-N-acetyl-alpha-D-glucosamine</name>
        <dbReference type="ChEBI" id="CHEBI:57705"/>
    </ligand>
</feature>
<dbReference type="EMBL" id="FQVH01000007">
    <property type="protein sequence ID" value="SHE89951.1"/>
    <property type="molecule type" value="Genomic_DNA"/>
</dbReference>
<evidence type="ECO:0000256" key="11">
    <source>
        <dbReference type="ARBA" id="ARBA00047527"/>
    </source>
</evidence>
<keyword evidence="6 12" id="KW-0133">Cell shape</keyword>
<keyword evidence="15" id="KW-1185">Reference proteome</keyword>
<dbReference type="PANTHER" id="PTHR43783:SF2">
    <property type="entry name" value="UDP-N-ACETYLGLUCOSAMINE 1-CARBOXYVINYLTRANSFERASE 2"/>
    <property type="match status" value="1"/>
</dbReference>
<comment type="catalytic activity">
    <reaction evidence="11 12">
        <text>phosphoenolpyruvate + UDP-N-acetyl-alpha-D-glucosamine = UDP-N-acetyl-3-O-(1-carboxyvinyl)-alpha-D-glucosamine + phosphate</text>
        <dbReference type="Rhea" id="RHEA:18681"/>
        <dbReference type="ChEBI" id="CHEBI:43474"/>
        <dbReference type="ChEBI" id="CHEBI:57705"/>
        <dbReference type="ChEBI" id="CHEBI:58702"/>
        <dbReference type="ChEBI" id="CHEBI:68483"/>
        <dbReference type="EC" id="2.5.1.7"/>
    </reaction>
</comment>
<evidence type="ECO:0000256" key="1">
    <source>
        <dbReference type="ARBA" id="ARBA00004496"/>
    </source>
</evidence>
<evidence type="ECO:0000256" key="3">
    <source>
        <dbReference type="ARBA" id="ARBA00022490"/>
    </source>
</evidence>
<dbReference type="NCBIfam" id="TIGR01072">
    <property type="entry name" value="murA"/>
    <property type="match status" value="1"/>
</dbReference>
<feature type="binding site" evidence="12">
    <location>
        <begin position="121"/>
        <end position="125"/>
    </location>
    <ligand>
        <name>UDP-N-acetyl-alpha-D-glucosamine</name>
        <dbReference type="ChEBI" id="CHEBI:57705"/>
    </ligand>
</feature>
<feature type="binding site" evidence="12">
    <location>
        <position position="326"/>
    </location>
    <ligand>
        <name>UDP-N-acetyl-alpha-D-glucosamine</name>
        <dbReference type="ChEBI" id="CHEBI:57705"/>
    </ligand>
</feature>
<organism evidence="14 15">
    <name type="scientific">Caldanaerobius fijiensis DSM 17918</name>
    <dbReference type="NCBI Taxonomy" id="1121256"/>
    <lineage>
        <taxon>Bacteria</taxon>
        <taxon>Bacillati</taxon>
        <taxon>Bacillota</taxon>
        <taxon>Clostridia</taxon>
        <taxon>Thermoanaerobacterales</taxon>
        <taxon>Thermoanaerobacteraceae</taxon>
        <taxon>Caldanaerobius</taxon>
    </lineage>
</organism>
<reference evidence="14 15" key="1">
    <citation type="submission" date="2016-11" db="EMBL/GenBank/DDBJ databases">
        <authorList>
            <person name="Jaros S."/>
            <person name="Januszkiewicz K."/>
            <person name="Wedrychowicz H."/>
        </authorList>
    </citation>
    <scope>NUCLEOTIDE SEQUENCE [LARGE SCALE GENOMIC DNA]</scope>
    <source>
        <strain evidence="14 15">DSM 17918</strain>
    </source>
</reference>
<comment type="function">
    <text evidence="12">Cell wall formation. Adds enolpyruvyl to UDP-N-acetylglucosamine.</text>
</comment>
<dbReference type="Pfam" id="PF00275">
    <property type="entry name" value="EPSP_synthase"/>
    <property type="match status" value="1"/>
</dbReference>
<evidence type="ECO:0000256" key="12">
    <source>
        <dbReference type="HAMAP-Rule" id="MF_00111"/>
    </source>
</evidence>
<dbReference type="FunFam" id="3.65.10.10:FF:000001">
    <property type="entry name" value="UDP-N-acetylglucosamine 1-carboxyvinyltransferase"/>
    <property type="match status" value="1"/>
</dbReference>
<feature type="binding site" evidence="12">
    <location>
        <begin position="22"/>
        <end position="23"/>
    </location>
    <ligand>
        <name>phosphoenolpyruvate</name>
        <dbReference type="ChEBI" id="CHEBI:58702"/>
    </ligand>
</feature>
<comment type="caution">
    <text evidence="12">Lacks conserved residue(s) required for the propagation of feature annotation.</text>
</comment>
<keyword evidence="9 12" id="KW-0961">Cell wall biogenesis/degradation</keyword>
<dbReference type="GO" id="GO:0008760">
    <property type="term" value="F:UDP-N-acetylglucosamine 1-carboxyvinyltransferase activity"/>
    <property type="evidence" value="ECO:0007669"/>
    <property type="project" value="UniProtKB-UniRule"/>
</dbReference>
<dbReference type="RefSeq" id="WP_073342229.1">
    <property type="nucleotide sequence ID" value="NZ_FQVH01000007.1"/>
</dbReference>
<keyword evidence="12" id="KW-0670">Pyruvate</keyword>
<name>A0A1M4X989_9THEO</name>
<dbReference type="InterPro" id="IPR005750">
    <property type="entry name" value="UDP_GlcNAc_COvinyl_MurA"/>
</dbReference>
<dbReference type="GO" id="GO:0051301">
    <property type="term" value="P:cell division"/>
    <property type="evidence" value="ECO:0007669"/>
    <property type="project" value="UniProtKB-KW"/>
</dbReference>
<dbReference type="InterPro" id="IPR050068">
    <property type="entry name" value="MurA_subfamily"/>
</dbReference>
<dbReference type="InterPro" id="IPR036968">
    <property type="entry name" value="Enolpyruvate_Tfrase_sf"/>
</dbReference>
<evidence type="ECO:0000256" key="6">
    <source>
        <dbReference type="ARBA" id="ARBA00022960"/>
    </source>
</evidence>
<evidence type="ECO:0000313" key="14">
    <source>
        <dbReference type="EMBL" id="SHE89951.1"/>
    </source>
</evidence>
<dbReference type="STRING" id="1121256.SAMN02746089_00986"/>
<dbReference type="InterPro" id="IPR013792">
    <property type="entry name" value="RNA3'P_cycl/enolpyr_Trfase_a/b"/>
</dbReference>
<dbReference type="GO" id="GO:0071555">
    <property type="term" value="P:cell wall organization"/>
    <property type="evidence" value="ECO:0007669"/>
    <property type="project" value="UniProtKB-KW"/>
</dbReference>
<dbReference type="NCBIfam" id="NF006873">
    <property type="entry name" value="PRK09369.1"/>
    <property type="match status" value="1"/>
</dbReference>
<sequence length="417" mass="44979">MEKFVVRGGKPLIGRVKISGAKNSAVAVIPAAILSCSRCVISNIPRINDTFYLLDMMEYIGVKVDFQGNTIYIDSSNIKSTSIPVDLANRLRASYYFLGALLGRYKEAHVPMPGGCNIGVRPIDQHIKGFRSLGAEVYIEHGIIHAKADKLIGSNIYLDVVSVGATINIMLAACMAEGLTVIENAAKEPHVVDVANFLNAMGASIKGAGTDVIRIKGVSELRPCEYSIIPDQIEAGTFMIAAASTQGDIIVDDVIPTHMEPLTAKLKEMGVIVEEGESSIRVIGNGRTKAVDIKTLPYPGFPTDLQQPMAVLLGISKGTSIITENVWESRFKYIEELKKMGLNARVEGRSAIIEGVEELLGAEVSATDLRAGAAMVVAALTAKGMSIVHNLEHIDRGYERIEDKFIQLGGDIVRVKD</sequence>
<feature type="domain" description="Enolpyruvate transferase" evidence="13">
    <location>
        <begin position="6"/>
        <end position="404"/>
    </location>
</feature>
<dbReference type="NCBIfam" id="NF009470">
    <property type="entry name" value="PRK12830.1"/>
    <property type="match status" value="1"/>
</dbReference>
<feature type="active site" description="Proton donor" evidence="12">
    <location>
        <position position="116"/>
    </location>
</feature>
<dbReference type="HAMAP" id="MF_00111">
    <property type="entry name" value="MurA"/>
    <property type="match status" value="1"/>
</dbReference>
<evidence type="ECO:0000313" key="15">
    <source>
        <dbReference type="Proteomes" id="UP000184088"/>
    </source>
</evidence>
<keyword evidence="5 12" id="KW-0808">Transferase</keyword>
<dbReference type="Proteomes" id="UP000184088">
    <property type="component" value="Unassembled WGS sequence"/>
</dbReference>
<comment type="pathway">
    <text evidence="2 12">Cell wall biogenesis; peptidoglycan biosynthesis.</text>
</comment>
<evidence type="ECO:0000256" key="4">
    <source>
        <dbReference type="ARBA" id="ARBA00022618"/>
    </source>
</evidence>
<dbReference type="GO" id="GO:0008360">
    <property type="term" value="P:regulation of cell shape"/>
    <property type="evidence" value="ECO:0007669"/>
    <property type="project" value="UniProtKB-KW"/>
</dbReference>
<gene>
    <name evidence="12" type="primary">murA</name>
    <name evidence="14" type="ORF">SAMN02746089_00986</name>
</gene>
<proteinExistence type="inferred from homology"/>
<evidence type="ECO:0000256" key="9">
    <source>
        <dbReference type="ARBA" id="ARBA00023316"/>
    </source>
</evidence>
<evidence type="ECO:0000256" key="5">
    <source>
        <dbReference type="ARBA" id="ARBA00022679"/>
    </source>
</evidence>
<dbReference type="GO" id="GO:0005737">
    <property type="term" value="C:cytoplasm"/>
    <property type="evidence" value="ECO:0007669"/>
    <property type="project" value="UniProtKB-SubCell"/>
</dbReference>
<evidence type="ECO:0000256" key="7">
    <source>
        <dbReference type="ARBA" id="ARBA00022984"/>
    </source>
</evidence>
<dbReference type="EC" id="2.5.1.7" evidence="12"/>
<dbReference type="InterPro" id="IPR001986">
    <property type="entry name" value="Enolpyruvate_Tfrase_dom"/>
</dbReference>
<dbReference type="GO" id="GO:0009252">
    <property type="term" value="P:peptidoglycan biosynthetic process"/>
    <property type="evidence" value="ECO:0007669"/>
    <property type="project" value="UniProtKB-UniRule"/>
</dbReference>
<keyword evidence="3 12" id="KW-0963">Cytoplasm</keyword>
<protein>
    <recommendedName>
        <fullName evidence="12">UDP-N-acetylglucosamine 1-carboxyvinyltransferase</fullName>
        <ecNumber evidence="12">2.5.1.7</ecNumber>
    </recommendedName>
    <alternativeName>
        <fullName evidence="12">Enoylpyruvate transferase</fullName>
    </alternativeName>
    <alternativeName>
        <fullName evidence="12">UDP-N-acetylglucosamine enolpyruvyl transferase</fullName>
        <shortName evidence="12">EPT</shortName>
    </alternativeName>
</protein>
<dbReference type="PANTHER" id="PTHR43783">
    <property type="entry name" value="UDP-N-ACETYLGLUCOSAMINE 1-CARBOXYVINYLTRANSFERASE"/>
    <property type="match status" value="1"/>
</dbReference>
<keyword evidence="4 12" id="KW-0132">Cell division</keyword>
<dbReference type="AlphaFoldDB" id="A0A1M4X989"/>
<evidence type="ECO:0000256" key="10">
    <source>
        <dbReference type="ARBA" id="ARBA00038367"/>
    </source>
</evidence>
<evidence type="ECO:0000259" key="13">
    <source>
        <dbReference type="Pfam" id="PF00275"/>
    </source>
</evidence>
<accession>A0A1M4X989</accession>
<comment type="similarity">
    <text evidence="10 12">Belongs to the EPSP synthase family. MurA subfamily.</text>
</comment>
<keyword evidence="7 12" id="KW-0573">Peptidoglycan synthesis</keyword>
<dbReference type="Gene3D" id="3.65.10.10">
    <property type="entry name" value="Enolpyruvate transferase domain"/>
    <property type="match status" value="2"/>
</dbReference>
<dbReference type="GO" id="GO:0019277">
    <property type="term" value="P:UDP-N-acetylgalactosamine biosynthetic process"/>
    <property type="evidence" value="ECO:0007669"/>
    <property type="project" value="InterPro"/>
</dbReference>
<keyword evidence="8 12" id="KW-0131">Cell cycle</keyword>
<dbReference type="SUPFAM" id="SSF55205">
    <property type="entry name" value="EPT/RTPC-like"/>
    <property type="match status" value="1"/>
</dbReference>
<dbReference type="OrthoDB" id="9803760at2"/>